<evidence type="ECO:0000256" key="1">
    <source>
        <dbReference type="SAM" id="MobiDB-lite"/>
    </source>
</evidence>
<gene>
    <name evidence="2" type="ORF">GALMADRAFT_152959</name>
</gene>
<keyword evidence="3" id="KW-1185">Reference proteome</keyword>
<dbReference type="AlphaFoldDB" id="A0A067TIS0"/>
<feature type="compositionally biased region" description="Polar residues" evidence="1">
    <location>
        <begin position="1"/>
        <end position="10"/>
    </location>
</feature>
<dbReference type="HOGENOM" id="CLU_2654669_0_0_1"/>
<protein>
    <submittedName>
        <fullName evidence="2">Uncharacterized protein</fullName>
    </submittedName>
</protein>
<name>A0A067TIS0_GALM3</name>
<sequence length="76" mass="8661">MQNRPSLNHVTRTRQRRRRPSRRQSASVHVALDHFVSRPCIFVPGETADGSQSCVTSLSLLSLLPFFLPTFFSFQS</sequence>
<evidence type="ECO:0000313" key="3">
    <source>
        <dbReference type="Proteomes" id="UP000027222"/>
    </source>
</evidence>
<reference evidence="3" key="1">
    <citation type="journal article" date="2014" name="Proc. Natl. Acad. Sci. U.S.A.">
        <title>Extensive sampling of basidiomycete genomes demonstrates inadequacy of the white-rot/brown-rot paradigm for wood decay fungi.</title>
        <authorList>
            <person name="Riley R."/>
            <person name="Salamov A.A."/>
            <person name="Brown D.W."/>
            <person name="Nagy L.G."/>
            <person name="Floudas D."/>
            <person name="Held B.W."/>
            <person name="Levasseur A."/>
            <person name="Lombard V."/>
            <person name="Morin E."/>
            <person name="Otillar R."/>
            <person name="Lindquist E.A."/>
            <person name="Sun H."/>
            <person name="LaButti K.M."/>
            <person name="Schmutz J."/>
            <person name="Jabbour D."/>
            <person name="Luo H."/>
            <person name="Baker S.E."/>
            <person name="Pisabarro A.G."/>
            <person name="Walton J.D."/>
            <person name="Blanchette R.A."/>
            <person name="Henrissat B."/>
            <person name="Martin F."/>
            <person name="Cullen D."/>
            <person name="Hibbett D.S."/>
            <person name="Grigoriev I.V."/>
        </authorList>
    </citation>
    <scope>NUCLEOTIDE SEQUENCE [LARGE SCALE GENOMIC DNA]</scope>
    <source>
        <strain evidence="3">CBS 339.88</strain>
    </source>
</reference>
<evidence type="ECO:0000313" key="2">
    <source>
        <dbReference type="EMBL" id="KDR82247.1"/>
    </source>
</evidence>
<dbReference type="Proteomes" id="UP000027222">
    <property type="component" value="Unassembled WGS sequence"/>
</dbReference>
<accession>A0A067TIS0</accession>
<dbReference type="EMBL" id="KL142370">
    <property type="protein sequence ID" value="KDR82247.1"/>
    <property type="molecule type" value="Genomic_DNA"/>
</dbReference>
<organism evidence="2 3">
    <name type="scientific">Galerina marginata (strain CBS 339.88)</name>
    <dbReference type="NCBI Taxonomy" id="685588"/>
    <lineage>
        <taxon>Eukaryota</taxon>
        <taxon>Fungi</taxon>
        <taxon>Dikarya</taxon>
        <taxon>Basidiomycota</taxon>
        <taxon>Agaricomycotina</taxon>
        <taxon>Agaricomycetes</taxon>
        <taxon>Agaricomycetidae</taxon>
        <taxon>Agaricales</taxon>
        <taxon>Agaricineae</taxon>
        <taxon>Strophariaceae</taxon>
        <taxon>Galerina</taxon>
    </lineage>
</organism>
<feature type="compositionally biased region" description="Basic residues" evidence="1">
    <location>
        <begin position="11"/>
        <end position="22"/>
    </location>
</feature>
<feature type="region of interest" description="Disordered" evidence="1">
    <location>
        <begin position="1"/>
        <end position="26"/>
    </location>
</feature>
<proteinExistence type="predicted"/>